<reference evidence="2" key="1">
    <citation type="journal article" date="2023" name="Plant J.">
        <title>Genome sequences and population genomics provide insights into the demographic history, inbreeding, and mutation load of two 'living fossil' tree species of Dipteronia.</title>
        <authorList>
            <person name="Feng Y."/>
            <person name="Comes H.P."/>
            <person name="Chen J."/>
            <person name="Zhu S."/>
            <person name="Lu R."/>
            <person name="Zhang X."/>
            <person name="Li P."/>
            <person name="Qiu J."/>
            <person name="Olsen K.M."/>
            <person name="Qiu Y."/>
        </authorList>
    </citation>
    <scope>NUCLEOTIDE SEQUENCE</scope>
    <source>
        <strain evidence="2">NBL</strain>
    </source>
</reference>
<evidence type="ECO:0000313" key="3">
    <source>
        <dbReference type="Proteomes" id="UP001281410"/>
    </source>
</evidence>
<dbReference type="Pfam" id="PF14111">
    <property type="entry name" value="DUF4283"/>
    <property type="match status" value="1"/>
</dbReference>
<feature type="domain" description="DUF4283" evidence="1">
    <location>
        <begin position="32"/>
        <end position="82"/>
    </location>
</feature>
<organism evidence="2 3">
    <name type="scientific">Dipteronia sinensis</name>
    <dbReference type="NCBI Taxonomy" id="43782"/>
    <lineage>
        <taxon>Eukaryota</taxon>
        <taxon>Viridiplantae</taxon>
        <taxon>Streptophyta</taxon>
        <taxon>Embryophyta</taxon>
        <taxon>Tracheophyta</taxon>
        <taxon>Spermatophyta</taxon>
        <taxon>Magnoliopsida</taxon>
        <taxon>eudicotyledons</taxon>
        <taxon>Gunneridae</taxon>
        <taxon>Pentapetalae</taxon>
        <taxon>rosids</taxon>
        <taxon>malvids</taxon>
        <taxon>Sapindales</taxon>
        <taxon>Sapindaceae</taxon>
        <taxon>Hippocastanoideae</taxon>
        <taxon>Acereae</taxon>
        <taxon>Dipteronia</taxon>
    </lineage>
</organism>
<accession>A0AAE0AGK4</accession>
<protein>
    <recommendedName>
        <fullName evidence="1">DUF4283 domain-containing protein</fullName>
    </recommendedName>
</protein>
<proteinExistence type="predicted"/>
<dbReference type="InterPro" id="IPR025558">
    <property type="entry name" value="DUF4283"/>
</dbReference>
<keyword evidence="3" id="KW-1185">Reference proteome</keyword>
<sequence>VRVSFMSSFLYFVTQFGRRNERGRNSIAMQLEVMNKIWRVDGGVEIESVEGNIFAFFFRNMEDLHKILRGGPWSFDQAIIVFDKPA</sequence>
<comment type="caution">
    <text evidence="2">The sequence shown here is derived from an EMBL/GenBank/DDBJ whole genome shotgun (WGS) entry which is preliminary data.</text>
</comment>
<evidence type="ECO:0000313" key="2">
    <source>
        <dbReference type="EMBL" id="KAK3213213.1"/>
    </source>
</evidence>
<name>A0AAE0AGK4_9ROSI</name>
<dbReference type="EMBL" id="JANJYJ010000005">
    <property type="protein sequence ID" value="KAK3213213.1"/>
    <property type="molecule type" value="Genomic_DNA"/>
</dbReference>
<evidence type="ECO:0000259" key="1">
    <source>
        <dbReference type="Pfam" id="PF14111"/>
    </source>
</evidence>
<dbReference type="Proteomes" id="UP001281410">
    <property type="component" value="Unassembled WGS sequence"/>
</dbReference>
<dbReference type="AlphaFoldDB" id="A0AAE0AGK4"/>
<gene>
    <name evidence="2" type="ORF">Dsin_017919</name>
</gene>
<feature type="non-terminal residue" evidence="2">
    <location>
        <position position="1"/>
    </location>
</feature>